<dbReference type="InterPro" id="IPR056447">
    <property type="entry name" value="REV3_N"/>
</dbReference>
<sequence length="1397" mass="160344">MQTPPFAYRRLILSSVISSCWANVMEHKNREELYATRNEHDAFAVQINCFDRYQATPTPFDRTEPPSAPPGSGYYYHHVPVVRVFGSLPTGHNILVHIHGAFPYLYIPWMREDPFELQLRLERVVAESLRHNKDNDDDENRGRGQEPDPKVFKYIAHVSICKGTKFYGYHVGHQLFFKIHLLNPSYLNRIADLLRDGHALGKKTDVFEAHIPFGLQFLTDFNLFGCGWLRLQDIYIRTPILFDDELKTPELVEYMMGFNTTVIPRIGRSALEIDTSVQYILNRLDLKERDLHKGFAEKLGLVELNDTVYIQSTKDLWKDSAYQRQIKGEKPFSTPVDIVRDPTMSFVEAEENQKLFEYAKGMATKISNLDFGSFVKSSPLLDKYPTTFESITEMFYEPQYVIEDEEEEETTHGEIIEDEDDDAFREDYNADAQALENIRDEIEAEDDEVAELQEQVYEGADPAVPSLTEGNTTSFDVSAHSQFLKRMSVLKRTFSNAFPEPLQQPKLGPHASSTARHIYKNPPPMLLDFEEEGLPNIQYTDPFYMEAPPKPFVHAGKKFELKSKLLEYLLPVPINGEFTENTPITTSATVDPTPKSWKYTIKPPSYEDVEDHSYQRPRPMTQIDVKRTFKFATQKSIERRPDGSNNLTVFIAEVFVPTRGDLNPNPANDPIVAISWRFINGDLINEGLLCLQKSYTNKRLTIDVSIFDDELDMLNHLATLICSYDPDIIAGYEVHASSWGYIIDRGKVLNDFNFLSEISRVTFKSHSKMGDHWGYTHTSSIQVCGRHTINIWRTLKDLNLEKNSIEYVAYHLLHEKLPHFSYKSLTQMAETDFNTVVKHLMRRIDVDSKLLASAEVISRAAEQARLIGVDFNDVFYRGSQYKVESLMTRIAKAENFLMLSPSKKQVRDQKPLECIPMVMEPISQYYNSPLLVLDFQSLYPSIIIAYNYCYSTLLGRLKNYSEKVPNPIGAGKVKVPPELLKLLENDITLSPNGLMFAKSTVRKSLLAKMLADLLDTRVMVKSTMKFLDSSMEQLYNNRQLALKLTANVTYGYTSASFSGRMPCSDVADAIVQTGRETLERAIELIEGNESWGAKVVYGDTDSLFVYLPGRSREDAFVLGKQMAEAVTRSNPNPITLKFEKVYHPALLMAKKRYVGYSYEHLDSPAKFDAKGIETVRRDGHPALKHIVEHCLRTLFETNNITLVKKYLQDQFFKIMNNDVSIQDFCFARAVRVGTYKNPPPGAVVSEKKMAEDERAEPQYKERVPYVIIQEPNSLLRERARSPDDFIKNNHKLDSEYYITKTIIPPIERIFSLVGVDVHQWYNDMPRQKSKGSIYSVSCVSCGVQSKSKLCQACQREELQTVLNMKQKVKLEQERVRQDKVLKELEETKMHVAKFLNW</sequence>
<evidence type="ECO:0000256" key="18">
    <source>
        <dbReference type="ARBA" id="ARBA00049244"/>
    </source>
</evidence>
<reference evidence="28" key="1">
    <citation type="journal article" date="2017" name="Genome Announc.">
        <title>Genome sequences of Cyberlindnera fabianii 65, Pichia kudriavzevii 129, and Saccharomyces cerevisiae 131 isolated from fermented masau fruits in Zimbabwe.</title>
        <authorList>
            <person name="van Rijswijck I.M.H."/>
            <person name="Derks M.F.L."/>
            <person name="Abee T."/>
            <person name="de Ridder D."/>
            <person name="Smid E.J."/>
        </authorList>
    </citation>
    <scope>NUCLEOTIDE SEQUENCE [LARGE SCALE GENOMIC DNA]</scope>
    <source>
        <strain evidence="28">65</strain>
    </source>
</reference>
<dbReference type="GO" id="GO:0006260">
    <property type="term" value="P:DNA replication"/>
    <property type="evidence" value="ECO:0007669"/>
    <property type="project" value="UniProtKB-KW"/>
</dbReference>
<dbReference type="InterPro" id="IPR006172">
    <property type="entry name" value="DNA-dir_DNA_pol_B"/>
</dbReference>
<evidence type="ECO:0000256" key="11">
    <source>
        <dbReference type="ARBA" id="ARBA00022833"/>
    </source>
</evidence>
<dbReference type="InterPro" id="IPR023211">
    <property type="entry name" value="DNA_pol_palm_dom_sf"/>
</dbReference>
<evidence type="ECO:0000256" key="1">
    <source>
        <dbReference type="ARBA" id="ARBA00001966"/>
    </source>
</evidence>
<feature type="domain" description="DNA polymerase delta/zeta catalytic subunit N-terminal" evidence="25">
    <location>
        <begin position="100"/>
        <end position="187"/>
    </location>
</feature>
<dbReference type="Gene3D" id="1.10.287.690">
    <property type="entry name" value="Helix hairpin bin"/>
    <property type="match status" value="1"/>
</dbReference>
<dbReference type="FunFam" id="1.10.132.60:FF:000007">
    <property type="entry name" value="DNA polymerase"/>
    <property type="match status" value="1"/>
</dbReference>
<keyword evidence="4" id="KW-0004">4Fe-4S</keyword>
<keyword evidence="13" id="KW-0408">Iron</keyword>
<dbReference type="SMART" id="SM00486">
    <property type="entry name" value="POLBc"/>
    <property type="match status" value="1"/>
</dbReference>
<dbReference type="CDD" id="cd05778">
    <property type="entry name" value="DNA_polB_zeta_exo"/>
    <property type="match status" value="1"/>
</dbReference>
<dbReference type="GO" id="GO:0042276">
    <property type="term" value="P:error-prone translesion synthesis"/>
    <property type="evidence" value="ECO:0007669"/>
    <property type="project" value="TreeGrafter"/>
</dbReference>
<comment type="catalytic activity">
    <reaction evidence="18 20">
        <text>DNA(n) + a 2'-deoxyribonucleoside 5'-triphosphate = DNA(n+1) + diphosphate</text>
        <dbReference type="Rhea" id="RHEA:22508"/>
        <dbReference type="Rhea" id="RHEA-COMP:17339"/>
        <dbReference type="Rhea" id="RHEA-COMP:17340"/>
        <dbReference type="ChEBI" id="CHEBI:33019"/>
        <dbReference type="ChEBI" id="CHEBI:61560"/>
        <dbReference type="ChEBI" id="CHEBI:173112"/>
        <dbReference type="EC" id="2.7.7.7"/>
    </reaction>
</comment>
<gene>
    <name evidence="27" type="ORF">BON22_1210</name>
</gene>
<comment type="subunit">
    <text evidence="19">Forms DNA polymerase zeta with REV7.</text>
</comment>
<dbReference type="EMBL" id="MPUK01000002">
    <property type="protein sequence ID" value="ONH68842.1"/>
    <property type="molecule type" value="Genomic_DNA"/>
</dbReference>
<evidence type="ECO:0000256" key="10">
    <source>
        <dbReference type="ARBA" id="ARBA00022771"/>
    </source>
</evidence>
<dbReference type="PANTHER" id="PTHR45812">
    <property type="entry name" value="DNA POLYMERASE ZETA CATALYTIC SUBUNIT"/>
    <property type="match status" value="1"/>
</dbReference>
<evidence type="ECO:0000313" key="27">
    <source>
        <dbReference type="EMBL" id="ONH68842.1"/>
    </source>
</evidence>
<evidence type="ECO:0000256" key="5">
    <source>
        <dbReference type="ARBA" id="ARBA00022679"/>
    </source>
</evidence>
<keyword evidence="16" id="KW-0234">DNA repair</keyword>
<dbReference type="Gene3D" id="3.90.1600.10">
    <property type="entry name" value="Palm domain of DNA polymerase"/>
    <property type="match status" value="1"/>
</dbReference>
<dbReference type="InterPro" id="IPR042087">
    <property type="entry name" value="DNA_pol_B_thumb"/>
</dbReference>
<evidence type="ECO:0000256" key="22">
    <source>
        <dbReference type="SAM" id="SignalP"/>
    </source>
</evidence>
<dbReference type="InterPro" id="IPR012337">
    <property type="entry name" value="RNaseH-like_sf"/>
</dbReference>
<dbReference type="Pfam" id="PF24065">
    <property type="entry name" value="REV3_N"/>
    <property type="match status" value="1"/>
</dbReference>
<evidence type="ECO:0000256" key="8">
    <source>
        <dbReference type="ARBA" id="ARBA00022723"/>
    </source>
</evidence>
<dbReference type="Pfam" id="PF03104">
    <property type="entry name" value="DNA_pol_B_exo1"/>
    <property type="match status" value="1"/>
</dbReference>
<dbReference type="GO" id="GO:0003677">
    <property type="term" value="F:DNA binding"/>
    <property type="evidence" value="ECO:0007669"/>
    <property type="project" value="UniProtKB-KW"/>
</dbReference>
<accession>A0A1V2LAB6</accession>
<organism evidence="27 28">
    <name type="scientific">Cyberlindnera fabianii</name>
    <name type="common">Yeast</name>
    <name type="synonym">Hansenula fabianii</name>
    <dbReference type="NCBI Taxonomy" id="36022"/>
    <lineage>
        <taxon>Eukaryota</taxon>
        <taxon>Fungi</taxon>
        <taxon>Dikarya</taxon>
        <taxon>Ascomycota</taxon>
        <taxon>Saccharomycotina</taxon>
        <taxon>Saccharomycetes</taxon>
        <taxon>Phaffomycetales</taxon>
        <taxon>Phaffomycetaceae</taxon>
        <taxon>Cyberlindnera</taxon>
    </lineage>
</organism>
<evidence type="ECO:0000256" key="17">
    <source>
        <dbReference type="ARBA" id="ARBA00023242"/>
    </source>
</evidence>
<keyword evidence="17" id="KW-0539">Nucleus</keyword>
<feature type="domain" description="DNA-directed DNA polymerase family B multifunctional" evidence="23">
    <location>
        <begin position="870"/>
        <end position="1311"/>
    </location>
</feature>
<dbReference type="GO" id="GO:0005634">
    <property type="term" value="C:nucleus"/>
    <property type="evidence" value="ECO:0007669"/>
    <property type="project" value="UniProtKB-SubCell"/>
</dbReference>
<feature type="coiled-coil region" evidence="21">
    <location>
        <begin position="425"/>
        <end position="455"/>
    </location>
</feature>
<comment type="similarity">
    <text evidence="3 20">Belongs to the DNA polymerase type-B family.</text>
</comment>
<dbReference type="SUPFAM" id="SSF53098">
    <property type="entry name" value="Ribonuclease H-like"/>
    <property type="match status" value="1"/>
</dbReference>
<dbReference type="GO" id="GO:0000166">
    <property type="term" value="F:nucleotide binding"/>
    <property type="evidence" value="ECO:0007669"/>
    <property type="project" value="InterPro"/>
</dbReference>
<dbReference type="OMA" id="GRNKMGF"/>
<evidence type="ECO:0000259" key="24">
    <source>
        <dbReference type="Pfam" id="PF03104"/>
    </source>
</evidence>
<dbReference type="InterPro" id="IPR006133">
    <property type="entry name" value="DNA-dir_DNA_pol_B_exonuc"/>
</dbReference>
<evidence type="ECO:0000256" key="4">
    <source>
        <dbReference type="ARBA" id="ARBA00022485"/>
    </source>
</evidence>
<proteinExistence type="inferred from homology"/>
<name>A0A1V2LAB6_CYBFA</name>
<evidence type="ECO:0000256" key="9">
    <source>
        <dbReference type="ARBA" id="ARBA00022763"/>
    </source>
</evidence>
<dbReference type="Gene3D" id="1.10.132.60">
    <property type="entry name" value="DNA polymerase family B, C-terminal domain"/>
    <property type="match status" value="1"/>
</dbReference>
<comment type="caution">
    <text evidence="27">The sequence shown here is derived from an EMBL/GenBank/DDBJ whole genome shotgun (WGS) entry which is preliminary data.</text>
</comment>
<evidence type="ECO:0000256" key="12">
    <source>
        <dbReference type="ARBA" id="ARBA00022932"/>
    </source>
</evidence>
<dbReference type="PANTHER" id="PTHR45812:SF1">
    <property type="entry name" value="DNA POLYMERASE ZETA CATALYTIC SUBUNIT"/>
    <property type="match status" value="1"/>
</dbReference>
<evidence type="ECO:0000256" key="19">
    <source>
        <dbReference type="ARBA" id="ARBA00066055"/>
    </source>
</evidence>
<dbReference type="GO" id="GO:0003887">
    <property type="term" value="F:DNA-directed DNA polymerase activity"/>
    <property type="evidence" value="ECO:0007669"/>
    <property type="project" value="UniProtKB-KW"/>
</dbReference>
<dbReference type="SUPFAM" id="SSF56672">
    <property type="entry name" value="DNA/RNA polymerases"/>
    <property type="match status" value="1"/>
</dbReference>
<dbReference type="InterPro" id="IPR006134">
    <property type="entry name" value="DNA-dir_DNA_pol_B_multi_dom"/>
</dbReference>
<dbReference type="VEuPathDB" id="FungiDB:BON22_1210"/>
<comment type="cofactor">
    <cofactor evidence="1">
        <name>[4Fe-4S] cluster</name>
        <dbReference type="ChEBI" id="CHEBI:49883"/>
    </cofactor>
</comment>
<keyword evidence="21" id="KW-0175">Coiled coil</keyword>
<evidence type="ECO:0000256" key="2">
    <source>
        <dbReference type="ARBA" id="ARBA00004123"/>
    </source>
</evidence>
<dbReference type="Pfam" id="PF00136">
    <property type="entry name" value="DNA_pol_B"/>
    <property type="match status" value="1"/>
</dbReference>
<keyword evidence="6 20" id="KW-0548">Nucleotidyltransferase</keyword>
<dbReference type="GO" id="GO:0008270">
    <property type="term" value="F:zinc ion binding"/>
    <property type="evidence" value="ECO:0007669"/>
    <property type="project" value="UniProtKB-KW"/>
</dbReference>
<dbReference type="Pfam" id="PF24055">
    <property type="entry name" value="POL3_N"/>
    <property type="match status" value="1"/>
</dbReference>
<dbReference type="InterPro" id="IPR036397">
    <property type="entry name" value="RNaseH_sf"/>
</dbReference>
<feature type="domain" description="DNA polymerase zeta catalytic subunit N-terminal" evidence="26">
    <location>
        <begin position="43"/>
        <end position="99"/>
    </location>
</feature>
<evidence type="ECO:0000256" key="13">
    <source>
        <dbReference type="ARBA" id="ARBA00023004"/>
    </source>
</evidence>
<evidence type="ECO:0000256" key="6">
    <source>
        <dbReference type="ARBA" id="ARBA00022695"/>
    </source>
</evidence>
<protein>
    <recommendedName>
        <fullName evidence="20">DNA polymerase</fullName>
        <ecNumber evidence="20">2.7.7.7</ecNumber>
    </recommendedName>
</protein>
<dbReference type="GO" id="GO:0000724">
    <property type="term" value="P:double-strand break repair via homologous recombination"/>
    <property type="evidence" value="ECO:0007669"/>
    <property type="project" value="TreeGrafter"/>
</dbReference>
<dbReference type="Gene3D" id="3.30.420.10">
    <property type="entry name" value="Ribonuclease H-like superfamily/Ribonuclease H"/>
    <property type="match status" value="1"/>
</dbReference>
<dbReference type="CDD" id="cd05534">
    <property type="entry name" value="POLBc_zeta"/>
    <property type="match status" value="1"/>
</dbReference>
<dbReference type="PROSITE" id="PS00116">
    <property type="entry name" value="DNA_POLYMERASE_B"/>
    <property type="match status" value="1"/>
</dbReference>
<evidence type="ECO:0000256" key="3">
    <source>
        <dbReference type="ARBA" id="ARBA00005755"/>
    </source>
</evidence>
<keyword evidence="22" id="KW-0732">Signal</keyword>
<evidence type="ECO:0000259" key="25">
    <source>
        <dbReference type="Pfam" id="PF24055"/>
    </source>
</evidence>
<evidence type="ECO:0000313" key="28">
    <source>
        <dbReference type="Proteomes" id="UP000189513"/>
    </source>
</evidence>
<evidence type="ECO:0000256" key="15">
    <source>
        <dbReference type="ARBA" id="ARBA00023125"/>
    </source>
</evidence>
<feature type="domain" description="DNA-directed DNA polymerase family B exonuclease" evidence="24">
    <location>
        <begin position="660"/>
        <end position="794"/>
    </location>
</feature>
<dbReference type="STRING" id="36022.A0A1V2LAB6"/>
<evidence type="ECO:0000256" key="21">
    <source>
        <dbReference type="SAM" id="Coils"/>
    </source>
</evidence>
<feature type="signal peptide" evidence="22">
    <location>
        <begin position="1"/>
        <end position="22"/>
    </location>
</feature>
<dbReference type="InterPro" id="IPR056435">
    <property type="entry name" value="DPOD/Z_N"/>
</dbReference>
<keyword evidence="12 20" id="KW-0239">DNA-directed DNA polymerase</keyword>
<keyword evidence="15 20" id="KW-0238">DNA-binding</keyword>
<evidence type="ECO:0000259" key="23">
    <source>
        <dbReference type="Pfam" id="PF00136"/>
    </source>
</evidence>
<comment type="subcellular location">
    <subcellularLocation>
        <location evidence="2">Nucleus</location>
    </subcellularLocation>
</comment>
<dbReference type="FunFam" id="1.10.287.690:FF:000002">
    <property type="entry name" value="DNA polymerase zeta"/>
    <property type="match status" value="1"/>
</dbReference>
<evidence type="ECO:0000259" key="26">
    <source>
        <dbReference type="Pfam" id="PF24065"/>
    </source>
</evidence>
<dbReference type="InterPro" id="IPR030559">
    <property type="entry name" value="PolZ_Rev3"/>
</dbReference>
<dbReference type="GO" id="GO:0016035">
    <property type="term" value="C:zeta DNA polymerase complex"/>
    <property type="evidence" value="ECO:0007669"/>
    <property type="project" value="InterPro"/>
</dbReference>
<dbReference type="PRINTS" id="PR00106">
    <property type="entry name" value="DNAPOLB"/>
</dbReference>
<keyword evidence="8" id="KW-0479">Metal-binding</keyword>
<keyword evidence="14" id="KW-0411">Iron-sulfur</keyword>
<dbReference type="InterPro" id="IPR017964">
    <property type="entry name" value="DNA-dir_DNA_pol_B_CS"/>
</dbReference>
<keyword evidence="7 20" id="KW-0235">DNA replication</keyword>
<dbReference type="EC" id="2.7.7.7" evidence="20"/>
<keyword evidence="28" id="KW-1185">Reference proteome</keyword>
<keyword evidence="9" id="KW-0227">DNA damage</keyword>
<dbReference type="Proteomes" id="UP000189513">
    <property type="component" value="Unassembled WGS sequence"/>
</dbReference>
<evidence type="ECO:0000256" key="7">
    <source>
        <dbReference type="ARBA" id="ARBA00022705"/>
    </source>
</evidence>
<keyword evidence="10" id="KW-0863">Zinc-finger</keyword>
<feature type="chain" id="PRO_5012934348" description="DNA polymerase" evidence="22">
    <location>
        <begin position="23"/>
        <end position="1397"/>
    </location>
</feature>
<evidence type="ECO:0000256" key="20">
    <source>
        <dbReference type="RuleBase" id="RU000442"/>
    </source>
</evidence>
<dbReference type="GO" id="GO:0051539">
    <property type="term" value="F:4 iron, 4 sulfur cluster binding"/>
    <property type="evidence" value="ECO:0007669"/>
    <property type="project" value="UniProtKB-KW"/>
</dbReference>
<evidence type="ECO:0000256" key="14">
    <source>
        <dbReference type="ARBA" id="ARBA00023014"/>
    </source>
</evidence>
<dbReference type="Gene3D" id="3.30.342.10">
    <property type="entry name" value="DNA Polymerase, chain B, domain 1"/>
    <property type="match status" value="1"/>
</dbReference>
<dbReference type="InterPro" id="IPR043502">
    <property type="entry name" value="DNA/RNA_pol_sf"/>
</dbReference>
<keyword evidence="11" id="KW-0862">Zinc</keyword>
<keyword evidence="5 20" id="KW-0808">Transferase</keyword>
<evidence type="ECO:0000256" key="16">
    <source>
        <dbReference type="ARBA" id="ARBA00023204"/>
    </source>
</evidence>